<dbReference type="NCBIfam" id="TIGR04022">
    <property type="entry name" value="sulfur_SfnB"/>
    <property type="match status" value="1"/>
</dbReference>
<dbReference type="Pfam" id="PF02771">
    <property type="entry name" value="Acyl-CoA_dh_N"/>
    <property type="match status" value="1"/>
</dbReference>
<proteinExistence type="predicted"/>
<dbReference type="Pfam" id="PF08028">
    <property type="entry name" value="Acyl-CoA_dh_2"/>
    <property type="match status" value="1"/>
</dbReference>
<dbReference type="InterPro" id="IPR009100">
    <property type="entry name" value="AcylCoA_DH/oxidase_NM_dom_sf"/>
</dbReference>
<dbReference type="SUPFAM" id="SSF47203">
    <property type="entry name" value="Acyl-CoA dehydrogenase C-terminal domain-like"/>
    <property type="match status" value="1"/>
</dbReference>
<dbReference type="InterPro" id="IPR037069">
    <property type="entry name" value="AcylCoA_DH/ox_N_sf"/>
</dbReference>
<dbReference type="Gene3D" id="1.10.540.10">
    <property type="entry name" value="Acyl-CoA dehydrogenase/oxidase, N-terminal domain"/>
    <property type="match status" value="1"/>
</dbReference>
<gene>
    <name evidence="4" type="ORF">A5892_07245</name>
</gene>
<protein>
    <submittedName>
        <fullName evidence="4">SfnB family sulfur acquisition oxidoreductase</fullName>
    </submittedName>
</protein>
<name>A0A172YDE3_9GAMM</name>
<dbReference type="Gene3D" id="2.40.110.10">
    <property type="entry name" value="Butyryl-CoA Dehydrogenase, subunit A, domain 2"/>
    <property type="match status" value="1"/>
</dbReference>
<dbReference type="EMBL" id="CP015243">
    <property type="protein sequence ID" value="ANF57281.1"/>
    <property type="molecule type" value="Genomic_DNA"/>
</dbReference>
<dbReference type="GO" id="GO:0050660">
    <property type="term" value="F:flavin adenine dinucleotide binding"/>
    <property type="evidence" value="ECO:0007669"/>
    <property type="project" value="InterPro"/>
</dbReference>
<keyword evidence="1" id="KW-0560">Oxidoreductase</keyword>
<organism evidence="4 5">
    <name type="scientific">Halotalea alkalilenta</name>
    <dbReference type="NCBI Taxonomy" id="376489"/>
    <lineage>
        <taxon>Bacteria</taxon>
        <taxon>Pseudomonadati</taxon>
        <taxon>Pseudomonadota</taxon>
        <taxon>Gammaproteobacteria</taxon>
        <taxon>Oceanospirillales</taxon>
        <taxon>Halomonadaceae</taxon>
        <taxon>Halotalea</taxon>
    </lineage>
</organism>
<dbReference type="STRING" id="376489.A5892_07245"/>
<dbReference type="Proteomes" id="UP000077875">
    <property type="component" value="Chromosome"/>
</dbReference>
<dbReference type="GO" id="GO:0006552">
    <property type="term" value="P:L-leucine catabolic process"/>
    <property type="evidence" value="ECO:0007669"/>
    <property type="project" value="TreeGrafter"/>
</dbReference>
<dbReference type="InterPro" id="IPR013786">
    <property type="entry name" value="AcylCoA_DH/ox_N"/>
</dbReference>
<dbReference type="GO" id="GO:0008470">
    <property type="term" value="F:3-methylbutanoyl-CoA dehydrogenase activity"/>
    <property type="evidence" value="ECO:0007669"/>
    <property type="project" value="TreeGrafter"/>
</dbReference>
<dbReference type="AlphaFoldDB" id="A0A172YDE3"/>
<dbReference type="KEGG" id="haa:A5892_07245"/>
<sequence length="412" mass="45819">MPREIPSKMVARKAIPPQIPAHRIESDEEAIETARRLADVFAREAALRDRERRLPWEELELFSQSGLGGILIPKAYGGAGVRFATVAEVFRLISQADPAIGQIPQNHFGTLYRLSHLASEPQRRRIYTAVLEGQRIGNAGPERHSRDVLDIRARLERDGTRWALSGDKFYSTGAMFAHWIPTQARLPDGEVVSLIVRREAPGISIVDDWSGIGQRTTASGSVHFRRTPVEDEDIFPAWPKDGSATLRGPFAQLLQAAIDAGIARGALEDTSAFVRERSRAWVDSGVTKASEDPLTIREFGDLRIRVDAADAVLHRAARLLDRLADAPLDDDGVAQASVLVAKAKVLSTRASLHCAEKLFELAGSRATLAEFNLDRHWRNARTHTLHDPVRWKYHIIANYELNGVHPPLHAWI</sequence>
<dbReference type="InterPro" id="IPR023922">
    <property type="entry name" value="S04_starv_induced_SfnB"/>
</dbReference>
<dbReference type="Gene3D" id="1.20.140.10">
    <property type="entry name" value="Butyryl-CoA Dehydrogenase, subunit A, domain 3"/>
    <property type="match status" value="1"/>
</dbReference>
<evidence type="ECO:0000313" key="4">
    <source>
        <dbReference type="EMBL" id="ANF57281.1"/>
    </source>
</evidence>
<dbReference type="PANTHER" id="PTHR43884:SF12">
    <property type="entry name" value="ISOVALERYL-COA DEHYDROGENASE, MITOCHONDRIAL-RELATED"/>
    <property type="match status" value="1"/>
</dbReference>
<evidence type="ECO:0000259" key="2">
    <source>
        <dbReference type="Pfam" id="PF02771"/>
    </source>
</evidence>
<reference evidence="4 5" key="1">
    <citation type="submission" date="2016-04" db="EMBL/GenBank/DDBJ databases">
        <title>Complete Genome Sequence of Halotalea alkalilenta IHB B 13600.</title>
        <authorList>
            <person name="Swarnkar M.K."/>
            <person name="Sharma A."/>
            <person name="Kaushal K."/>
            <person name="Soni R."/>
            <person name="Rana S."/>
            <person name="Singh A.K."/>
            <person name="Gulati A."/>
        </authorList>
    </citation>
    <scope>NUCLEOTIDE SEQUENCE [LARGE SCALE GENOMIC DNA]</scope>
    <source>
        <strain evidence="4 5">IHB B 13600</strain>
    </source>
</reference>
<evidence type="ECO:0000256" key="1">
    <source>
        <dbReference type="ARBA" id="ARBA00023002"/>
    </source>
</evidence>
<dbReference type="InterPro" id="IPR013107">
    <property type="entry name" value="Acyl-CoA_DH_C"/>
</dbReference>
<keyword evidence="5" id="KW-1185">Reference proteome</keyword>
<evidence type="ECO:0000313" key="5">
    <source>
        <dbReference type="Proteomes" id="UP000077875"/>
    </source>
</evidence>
<dbReference type="PIRSF" id="PIRSF016578">
    <property type="entry name" value="HsaA"/>
    <property type="match status" value="1"/>
</dbReference>
<feature type="domain" description="Acyl-CoA dehydrogenase/oxidase N-terminal" evidence="2">
    <location>
        <begin position="27"/>
        <end position="133"/>
    </location>
</feature>
<feature type="domain" description="Acyl-CoA dehydrogenase C-terminal" evidence="3">
    <location>
        <begin position="254"/>
        <end position="387"/>
    </location>
</feature>
<accession>A0A172YDE3</accession>
<dbReference type="SUPFAM" id="SSF56645">
    <property type="entry name" value="Acyl-CoA dehydrogenase NM domain-like"/>
    <property type="match status" value="1"/>
</dbReference>
<dbReference type="InterPro" id="IPR046373">
    <property type="entry name" value="Acyl-CoA_Oxase/DH_mid-dom_sf"/>
</dbReference>
<evidence type="ECO:0000259" key="3">
    <source>
        <dbReference type="Pfam" id="PF08028"/>
    </source>
</evidence>
<dbReference type="PANTHER" id="PTHR43884">
    <property type="entry name" value="ACYL-COA DEHYDROGENASE"/>
    <property type="match status" value="1"/>
</dbReference>
<dbReference type="RefSeq" id="WP_064122237.1">
    <property type="nucleotide sequence ID" value="NZ_CP015243.1"/>
</dbReference>
<dbReference type="InterPro" id="IPR036250">
    <property type="entry name" value="AcylCo_DH-like_C"/>
</dbReference>